<feature type="transmembrane region" description="Helical" evidence="8">
    <location>
        <begin position="57"/>
        <end position="80"/>
    </location>
</feature>
<proteinExistence type="inferred from homology"/>
<dbReference type="InterPro" id="IPR037185">
    <property type="entry name" value="EmrE-like"/>
</dbReference>
<name>A0A841PSF3_9BACI</name>
<dbReference type="InterPro" id="IPR045324">
    <property type="entry name" value="Small_multidrug_res"/>
</dbReference>
<dbReference type="FunFam" id="1.10.3730.20:FF:000001">
    <property type="entry name" value="Quaternary ammonium compound resistance transporter SugE"/>
    <property type="match status" value="1"/>
</dbReference>
<dbReference type="Pfam" id="PF00893">
    <property type="entry name" value="Multi_Drug_Res"/>
    <property type="match status" value="1"/>
</dbReference>
<dbReference type="PANTHER" id="PTHR30561">
    <property type="entry name" value="SMR FAMILY PROTON-DEPENDENT DRUG EFFLUX TRANSPORTER SUGE"/>
    <property type="match status" value="1"/>
</dbReference>
<keyword evidence="2" id="KW-0813">Transport</keyword>
<evidence type="ECO:0000256" key="2">
    <source>
        <dbReference type="ARBA" id="ARBA00022448"/>
    </source>
</evidence>
<dbReference type="Proteomes" id="UP000581688">
    <property type="component" value="Unassembled WGS sequence"/>
</dbReference>
<sequence length="105" mass="11619">MMAWTYLVFAGFFEMIGVTMINVLHKKRNVFSLIGLLLGFGMSFLFLSLAMKTLAMGTAYAVWTGIGATGATILGMVFYGEPVEKKRVFFIFLIIAATVGLKIYE</sequence>
<dbReference type="GO" id="GO:0022857">
    <property type="term" value="F:transmembrane transporter activity"/>
    <property type="evidence" value="ECO:0007669"/>
    <property type="project" value="InterPro"/>
</dbReference>
<keyword evidence="5 8" id="KW-1133">Transmembrane helix</keyword>
<dbReference type="GO" id="GO:0005886">
    <property type="term" value="C:plasma membrane"/>
    <property type="evidence" value="ECO:0007669"/>
    <property type="project" value="UniProtKB-SubCell"/>
</dbReference>
<dbReference type="SUPFAM" id="SSF103481">
    <property type="entry name" value="Multidrug resistance efflux transporter EmrE"/>
    <property type="match status" value="1"/>
</dbReference>
<reference evidence="9 10" key="1">
    <citation type="submission" date="2020-08" db="EMBL/GenBank/DDBJ databases">
        <title>Genomic Encyclopedia of Type Strains, Phase IV (KMG-IV): sequencing the most valuable type-strain genomes for metagenomic binning, comparative biology and taxonomic classification.</title>
        <authorList>
            <person name="Goeker M."/>
        </authorList>
    </citation>
    <scope>NUCLEOTIDE SEQUENCE [LARGE SCALE GENOMIC DNA]</scope>
    <source>
        <strain evidence="9 10">DSM 19612</strain>
    </source>
</reference>
<evidence type="ECO:0000256" key="7">
    <source>
        <dbReference type="RuleBase" id="RU003942"/>
    </source>
</evidence>
<keyword evidence="4 7" id="KW-0812">Transmembrane</keyword>
<dbReference type="InterPro" id="IPR000390">
    <property type="entry name" value="Small_drug/metabolite_transptr"/>
</dbReference>
<evidence type="ECO:0000256" key="5">
    <source>
        <dbReference type="ARBA" id="ARBA00022989"/>
    </source>
</evidence>
<feature type="transmembrane region" description="Helical" evidence="8">
    <location>
        <begin position="87"/>
        <end position="104"/>
    </location>
</feature>
<protein>
    <submittedName>
        <fullName evidence="9">Paired small multidrug resistance pump</fullName>
    </submittedName>
</protein>
<comment type="similarity">
    <text evidence="7">Belongs to the drug/metabolite transporter (DMT) superfamily. Small multidrug resistance (SMR) (TC 2.A.7.1) family.</text>
</comment>
<organism evidence="9 10">
    <name type="scientific">Salirhabdus euzebyi</name>
    <dbReference type="NCBI Taxonomy" id="394506"/>
    <lineage>
        <taxon>Bacteria</taxon>
        <taxon>Bacillati</taxon>
        <taxon>Bacillota</taxon>
        <taxon>Bacilli</taxon>
        <taxon>Bacillales</taxon>
        <taxon>Bacillaceae</taxon>
        <taxon>Salirhabdus</taxon>
    </lineage>
</organism>
<keyword evidence="10" id="KW-1185">Reference proteome</keyword>
<dbReference type="EMBL" id="JACHGH010000001">
    <property type="protein sequence ID" value="MBB6451867.1"/>
    <property type="molecule type" value="Genomic_DNA"/>
</dbReference>
<evidence type="ECO:0000256" key="1">
    <source>
        <dbReference type="ARBA" id="ARBA00004651"/>
    </source>
</evidence>
<keyword evidence="6 8" id="KW-0472">Membrane</keyword>
<evidence type="ECO:0000256" key="3">
    <source>
        <dbReference type="ARBA" id="ARBA00022475"/>
    </source>
</evidence>
<evidence type="ECO:0000313" key="9">
    <source>
        <dbReference type="EMBL" id="MBB6451867.1"/>
    </source>
</evidence>
<dbReference type="PANTHER" id="PTHR30561:SF0">
    <property type="entry name" value="GUANIDINIUM EXPORTER"/>
    <property type="match status" value="1"/>
</dbReference>
<dbReference type="AlphaFoldDB" id="A0A841PSF3"/>
<evidence type="ECO:0000256" key="8">
    <source>
        <dbReference type="SAM" id="Phobius"/>
    </source>
</evidence>
<evidence type="ECO:0000256" key="4">
    <source>
        <dbReference type="ARBA" id="ARBA00022692"/>
    </source>
</evidence>
<keyword evidence="3" id="KW-1003">Cell membrane</keyword>
<comment type="subcellular location">
    <subcellularLocation>
        <location evidence="1 7">Cell membrane</location>
        <topology evidence="1 7">Multi-pass membrane protein</topology>
    </subcellularLocation>
</comment>
<evidence type="ECO:0000313" key="10">
    <source>
        <dbReference type="Proteomes" id="UP000581688"/>
    </source>
</evidence>
<comment type="caution">
    <text evidence="9">The sequence shown here is derived from an EMBL/GenBank/DDBJ whole genome shotgun (WGS) entry which is preliminary data.</text>
</comment>
<dbReference type="Gene3D" id="1.10.3730.20">
    <property type="match status" value="1"/>
</dbReference>
<gene>
    <name evidence="9" type="ORF">HNQ94_000288</name>
</gene>
<feature type="transmembrane region" description="Helical" evidence="8">
    <location>
        <begin position="31"/>
        <end position="51"/>
    </location>
</feature>
<accession>A0A841PSF3</accession>
<feature type="transmembrane region" description="Helical" evidence="8">
    <location>
        <begin position="6"/>
        <end position="24"/>
    </location>
</feature>
<evidence type="ECO:0000256" key="6">
    <source>
        <dbReference type="ARBA" id="ARBA00023136"/>
    </source>
</evidence>